<dbReference type="SUPFAM" id="SSF48179">
    <property type="entry name" value="6-phosphogluconate dehydrogenase C-terminal domain-like"/>
    <property type="match status" value="1"/>
</dbReference>
<dbReference type="Pfam" id="PF10728">
    <property type="entry name" value="DUF2520"/>
    <property type="match status" value="1"/>
</dbReference>
<dbReference type="InterPro" id="IPR037108">
    <property type="entry name" value="TM1727-like_C_sf"/>
</dbReference>
<gene>
    <name evidence="2" type="ORF">JOF34_002353</name>
</gene>
<evidence type="ECO:0000313" key="2">
    <source>
        <dbReference type="EMBL" id="MBP2437767.1"/>
    </source>
</evidence>
<dbReference type="PANTHER" id="PTHR40459:SF1">
    <property type="entry name" value="CONSERVED HYPOTHETICAL ALANINE AND LEUCINE RICH PROTEIN"/>
    <property type="match status" value="1"/>
</dbReference>
<dbReference type="InterPro" id="IPR018931">
    <property type="entry name" value="DUF2520"/>
</dbReference>
<dbReference type="InterPro" id="IPR036291">
    <property type="entry name" value="NAD(P)-bd_dom_sf"/>
</dbReference>
<evidence type="ECO:0000313" key="3">
    <source>
        <dbReference type="Proteomes" id="UP001519362"/>
    </source>
</evidence>
<dbReference type="Proteomes" id="UP001519362">
    <property type="component" value="Unassembled WGS sequence"/>
</dbReference>
<dbReference type="PANTHER" id="PTHR40459">
    <property type="entry name" value="CONSERVED HYPOTHETICAL ALANINE AND LEUCINE RICH PROTEIN"/>
    <property type="match status" value="1"/>
</dbReference>
<protein>
    <submittedName>
        <fullName evidence="2">Short-subunit dehydrogenase-like oxidoreductase (DUF2520 family)</fullName>
    </submittedName>
</protein>
<feature type="domain" description="DUF2520" evidence="1">
    <location>
        <begin position="98"/>
        <end position="223"/>
    </location>
</feature>
<dbReference type="Gene3D" id="3.40.50.720">
    <property type="entry name" value="NAD(P)-binding Rossmann-like Domain"/>
    <property type="match status" value="1"/>
</dbReference>
<dbReference type="RefSeq" id="WP_165133126.1">
    <property type="nucleotide sequence ID" value="NZ_CP049253.1"/>
</dbReference>
<evidence type="ECO:0000259" key="1">
    <source>
        <dbReference type="Pfam" id="PF10728"/>
    </source>
</evidence>
<dbReference type="SUPFAM" id="SSF51735">
    <property type="entry name" value="NAD(P)-binding Rossmann-fold domains"/>
    <property type="match status" value="1"/>
</dbReference>
<proteinExistence type="predicted"/>
<accession>A0ABS4ZKE9</accession>
<comment type="caution">
    <text evidence="2">The sequence shown here is derived from an EMBL/GenBank/DDBJ whole genome shotgun (WGS) entry which is preliminary data.</text>
</comment>
<organism evidence="2 3">
    <name type="scientific">Microbacterium amylolyticum</name>
    <dbReference type="NCBI Taxonomy" id="936337"/>
    <lineage>
        <taxon>Bacteria</taxon>
        <taxon>Bacillati</taxon>
        <taxon>Actinomycetota</taxon>
        <taxon>Actinomycetes</taxon>
        <taxon>Micrococcales</taxon>
        <taxon>Microbacteriaceae</taxon>
        <taxon>Microbacterium</taxon>
    </lineage>
</organism>
<dbReference type="EMBL" id="JAGIOL010000001">
    <property type="protein sequence ID" value="MBP2437767.1"/>
    <property type="molecule type" value="Genomic_DNA"/>
</dbReference>
<reference evidence="2 3" key="1">
    <citation type="submission" date="2021-03" db="EMBL/GenBank/DDBJ databases">
        <title>Sequencing the genomes of 1000 actinobacteria strains.</title>
        <authorList>
            <person name="Klenk H.-P."/>
        </authorList>
    </citation>
    <scope>NUCLEOTIDE SEQUENCE [LARGE SCALE GENOMIC DNA]</scope>
    <source>
        <strain evidence="2 3">DSM 24221</strain>
    </source>
</reference>
<name>A0ABS4ZKE9_9MICO</name>
<dbReference type="InterPro" id="IPR008927">
    <property type="entry name" value="6-PGluconate_DH-like_C_sf"/>
</dbReference>
<sequence>MSIIGAGRIGRALARALRERGVRVSGPTGRGEEIARADLALLCVPDRDIPAAAGAATGRADLIGHVSGATPVVGVDFGIHPLQTFTGSEGAEAFREVACGIAGTSPRAEQAAERLARLLGARPFPLSNEQRAAYHAAASIASGAVVAVCDAAERVAGTAGFTPEQTREMFAPLARRALENWIAFGSSALTGPVARGDQHTVDRQRAAVANTTEETRALFHALVAYMTAMTREEPA</sequence>
<dbReference type="Gene3D" id="1.10.1040.20">
    <property type="entry name" value="ProC-like, C-terminal domain"/>
    <property type="match status" value="1"/>
</dbReference>
<keyword evidence="3" id="KW-1185">Reference proteome</keyword>